<accession>A0A0N0E6E8</accession>
<comment type="caution">
    <text evidence="2">The sequence shown here is derived from an EMBL/GenBank/DDBJ whole genome shotgun (WGS) entry which is preliminary data.</text>
</comment>
<feature type="chain" id="PRO_5005847096" evidence="1">
    <location>
        <begin position="25"/>
        <end position="120"/>
    </location>
</feature>
<reference evidence="2 3" key="1">
    <citation type="submission" date="2015-01" db="EMBL/GenBank/DDBJ databases">
        <title>Ahrensia donghaiensis sp. nov., a novel dimethylsulphoniopropionate-cleavage bacterium isolated from seawater and emended descriptions of the genus Ahrensia and Ahrensia kielensis.</title>
        <authorList>
            <person name="Liu J."/>
        </authorList>
    </citation>
    <scope>NUCLEOTIDE SEQUENCE [LARGE SCALE GENOMIC DNA]</scope>
    <source>
        <strain evidence="2 3">LZD062</strain>
    </source>
</reference>
<evidence type="ECO:0000313" key="2">
    <source>
        <dbReference type="EMBL" id="KPA99861.1"/>
    </source>
</evidence>
<dbReference type="RefSeq" id="WP_054000562.1">
    <property type="nucleotide sequence ID" value="NZ_JXMU01000048.1"/>
</dbReference>
<keyword evidence="1" id="KW-0732">Signal</keyword>
<protein>
    <submittedName>
        <fullName evidence="2">Uncharacterized protein</fullName>
    </submittedName>
</protein>
<evidence type="ECO:0000256" key="1">
    <source>
        <dbReference type="SAM" id="SignalP"/>
    </source>
</evidence>
<feature type="signal peptide" evidence="1">
    <location>
        <begin position="1"/>
        <end position="24"/>
    </location>
</feature>
<sequence>MCTKSLVAAMAVSTLSFFPAGAQAQSSLDTTTYLLMNQYGLAMVHAENCNLDERFLYEFVVMGAVAASPGIDPDTFRRTMAQHLMLERGRSSTNCDLEAQATYKRLMYMYADILVAEANE</sequence>
<dbReference type="EMBL" id="JXMU01000048">
    <property type="protein sequence ID" value="KPA99861.1"/>
    <property type="molecule type" value="Genomic_DNA"/>
</dbReference>
<dbReference type="Proteomes" id="UP000038011">
    <property type="component" value="Unassembled WGS sequence"/>
</dbReference>
<keyword evidence="3" id="KW-1185">Reference proteome</keyword>
<name>A0A0N0E6E8_9HYPH</name>
<organism evidence="2 3">
    <name type="scientific">Ahrensia marina</name>
    <dbReference type="NCBI Taxonomy" id="1514904"/>
    <lineage>
        <taxon>Bacteria</taxon>
        <taxon>Pseudomonadati</taxon>
        <taxon>Pseudomonadota</taxon>
        <taxon>Alphaproteobacteria</taxon>
        <taxon>Hyphomicrobiales</taxon>
        <taxon>Ahrensiaceae</taxon>
        <taxon>Ahrensia</taxon>
    </lineage>
</organism>
<gene>
    <name evidence="2" type="ORF">SU32_16930</name>
</gene>
<dbReference type="AlphaFoldDB" id="A0A0N0E6E8"/>
<evidence type="ECO:0000313" key="3">
    <source>
        <dbReference type="Proteomes" id="UP000038011"/>
    </source>
</evidence>
<dbReference type="PATRIC" id="fig|1514904.3.peg.2849"/>
<proteinExistence type="predicted"/>